<dbReference type="Gene3D" id="3.40.50.1240">
    <property type="entry name" value="Phosphoglycerate mutase-like"/>
    <property type="match status" value="1"/>
</dbReference>
<dbReference type="SMART" id="SM00855">
    <property type="entry name" value="PGAM"/>
    <property type="match status" value="1"/>
</dbReference>
<dbReference type="SUPFAM" id="SSF53254">
    <property type="entry name" value="Phosphoglycerate mutase-like"/>
    <property type="match status" value="1"/>
</dbReference>
<dbReference type="EMBL" id="BAAAQK010000019">
    <property type="protein sequence ID" value="GAA1864013.1"/>
    <property type="molecule type" value="Genomic_DNA"/>
</dbReference>
<protein>
    <submittedName>
        <fullName evidence="1">Histidine phosphatase family protein</fullName>
    </submittedName>
</protein>
<comment type="caution">
    <text evidence="1">The sequence shown here is derived from an EMBL/GenBank/DDBJ whole genome shotgun (WGS) entry which is preliminary data.</text>
</comment>
<dbReference type="Proteomes" id="UP001500449">
    <property type="component" value="Unassembled WGS sequence"/>
</dbReference>
<dbReference type="InterPro" id="IPR029033">
    <property type="entry name" value="His_PPase_superfam"/>
</dbReference>
<dbReference type="InterPro" id="IPR013078">
    <property type="entry name" value="His_Pase_superF_clade-1"/>
</dbReference>
<proteinExistence type="predicted"/>
<name>A0ABN2ND68_9PSEU</name>
<dbReference type="PANTHER" id="PTHR48100">
    <property type="entry name" value="BROAD-SPECIFICITY PHOSPHATASE YOR283W-RELATED"/>
    <property type="match status" value="1"/>
</dbReference>
<dbReference type="PANTHER" id="PTHR48100:SF1">
    <property type="entry name" value="HISTIDINE PHOSPHATASE FAMILY PROTEIN-RELATED"/>
    <property type="match status" value="1"/>
</dbReference>
<dbReference type="RefSeq" id="WP_344421922.1">
    <property type="nucleotide sequence ID" value="NZ_BAAAQK010000019.1"/>
</dbReference>
<sequence>MQLLLIRHGRPRPLVAAPGAGADPGLTARGLEEAGLLGRHLAAVHPPDAVYTSPMVRARETAEAIVAHAPAPLHTDERLREFDFGAPSYTPPELSTEPDDVRRAMWRALETGVWGTHTFDPDAFARTVSAAFADIVAAHPSEVVAVVCHSGVLNTYLGAVLDRPRGMFFQPDYTSVSRVVASPGRCQLLSLNETAHLHVDHRVTADREGHR</sequence>
<dbReference type="Pfam" id="PF00300">
    <property type="entry name" value="His_Phos_1"/>
    <property type="match status" value="1"/>
</dbReference>
<dbReference type="CDD" id="cd07067">
    <property type="entry name" value="HP_PGM_like"/>
    <property type="match status" value="1"/>
</dbReference>
<gene>
    <name evidence="1" type="ORF">GCM10009836_50400</name>
</gene>
<evidence type="ECO:0000313" key="1">
    <source>
        <dbReference type="EMBL" id="GAA1864013.1"/>
    </source>
</evidence>
<evidence type="ECO:0000313" key="2">
    <source>
        <dbReference type="Proteomes" id="UP001500449"/>
    </source>
</evidence>
<organism evidence="1 2">
    <name type="scientific">Pseudonocardia ailaonensis</name>
    <dbReference type="NCBI Taxonomy" id="367279"/>
    <lineage>
        <taxon>Bacteria</taxon>
        <taxon>Bacillati</taxon>
        <taxon>Actinomycetota</taxon>
        <taxon>Actinomycetes</taxon>
        <taxon>Pseudonocardiales</taxon>
        <taxon>Pseudonocardiaceae</taxon>
        <taxon>Pseudonocardia</taxon>
    </lineage>
</organism>
<dbReference type="InterPro" id="IPR050275">
    <property type="entry name" value="PGM_Phosphatase"/>
</dbReference>
<reference evidence="1 2" key="1">
    <citation type="journal article" date="2019" name="Int. J. Syst. Evol. Microbiol.">
        <title>The Global Catalogue of Microorganisms (GCM) 10K type strain sequencing project: providing services to taxonomists for standard genome sequencing and annotation.</title>
        <authorList>
            <consortium name="The Broad Institute Genomics Platform"/>
            <consortium name="The Broad Institute Genome Sequencing Center for Infectious Disease"/>
            <person name="Wu L."/>
            <person name="Ma J."/>
        </authorList>
    </citation>
    <scope>NUCLEOTIDE SEQUENCE [LARGE SCALE GENOMIC DNA]</scope>
    <source>
        <strain evidence="1 2">JCM 16009</strain>
    </source>
</reference>
<accession>A0ABN2ND68</accession>
<keyword evidence="2" id="KW-1185">Reference proteome</keyword>